<keyword evidence="3" id="KW-1185">Reference proteome</keyword>
<name>A0A1A9EYM8_9GAMM</name>
<dbReference type="InterPro" id="IPR014833">
    <property type="entry name" value="TnsA_N"/>
</dbReference>
<dbReference type="KEGG" id="mars:A8C75_11615"/>
<accession>A0A1A9EYM8</accession>
<evidence type="ECO:0000259" key="1">
    <source>
        <dbReference type="Pfam" id="PF08722"/>
    </source>
</evidence>
<gene>
    <name evidence="2" type="ORF">A8C75_11615</name>
</gene>
<evidence type="ECO:0000313" key="2">
    <source>
        <dbReference type="EMBL" id="ANG63056.1"/>
    </source>
</evidence>
<evidence type="ECO:0000313" key="3">
    <source>
        <dbReference type="Proteomes" id="UP000078070"/>
    </source>
</evidence>
<proteinExistence type="predicted"/>
<reference evidence="3" key="1">
    <citation type="submission" date="2016-05" db="EMBL/GenBank/DDBJ databases">
        <authorList>
            <person name="Baek K."/>
            <person name="Yang S.-J."/>
        </authorList>
    </citation>
    <scope>NUCLEOTIDE SEQUENCE [LARGE SCALE GENOMIC DNA]</scope>
    <source>
        <strain evidence="3">ST58-10</strain>
    </source>
</reference>
<dbReference type="STRING" id="1821621.A8C75_11615"/>
<dbReference type="Proteomes" id="UP000078070">
    <property type="component" value="Chromosome"/>
</dbReference>
<dbReference type="AlphaFoldDB" id="A0A1A9EYM8"/>
<dbReference type="Pfam" id="PF08722">
    <property type="entry name" value="Tn7_TnsA-like_N"/>
    <property type="match status" value="1"/>
</dbReference>
<dbReference type="Gene3D" id="3.40.91.30">
    <property type="match status" value="1"/>
</dbReference>
<feature type="domain" description="TnsA endonuclease N-terminal" evidence="1">
    <location>
        <begin position="18"/>
        <end position="90"/>
    </location>
</feature>
<reference evidence="2 3" key="2">
    <citation type="journal article" date="2018" name="Int. J. Syst. Evol. Microbiol.">
        <title>Marinobacterium aestuarii sp. nov., a benzene-degrading marine bacterium isolated from estuary sediment.</title>
        <authorList>
            <person name="Bae S.S."/>
            <person name="Jung J."/>
            <person name="Chung D."/>
            <person name="Baek K."/>
        </authorList>
    </citation>
    <scope>NUCLEOTIDE SEQUENCE [LARGE SCALE GENOMIC DNA]</scope>
    <source>
        <strain evidence="2 3">ST58-10</strain>
    </source>
</reference>
<dbReference type="EMBL" id="CP015839">
    <property type="protein sequence ID" value="ANG63056.1"/>
    <property type="molecule type" value="Genomic_DNA"/>
</dbReference>
<protein>
    <recommendedName>
        <fullName evidence="1">TnsA endonuclease N-terminal domain-containing protein</fullName>
    </recommendedName>
</protein>
<organism evidence="2 3">
    <name type="scientific">Marinobacterium aestuarii</name>
    <dbReference type="NCBI Taxonomy" id="1821621"/>
    <lineage>
        <taxon>Bacteria</taxon>
        <taxon>Pseudomonadati</taxon>
        <taxon>Pseudomonadota</taxon>
        <taxon>Gammaproteobacteria</taxon>
        <taxon>Oceanospirillales</taxon>
        <taxon>Oceanospirillaceae</taxon>
        <taxon>Marinobacterium</taxon>
    </lineage>
</organism>
<sequence length="169" mass="19982">MYLESYTELAKSIELEMNNNIIYFNSQPLSIEYQINGKSRRYTPDFFVKEINVVAYFIEVKSDLKELSEKEKNKFNILAELFNKAGFNLKVQFISYKSQATKNAIFLYRYLDNAPLNLNNNFRFKGDIASYLNEFKYDNNLADLYYKMARGEVKFDINKPIDFTTVIEL</sequence>